<organism evidence="1 2">
    <name type="scientific">Alteribacter lacisalsi</name>
    <dbReference type="NCBI Taxonomy" id="2045244"/>
    <lineage>
        <taxon>Bacteria</taxon>
        <taxon>Bacillati</taxon>
        <taxon>Bacillota</taxon>
        <taxon>Bacilli</taxon>
        <taxon>Bacillales</taxon>
        <taxon>Bacillaceae</taxon>
        <taxon>Alteribacter</taxon>
    </lineage>
</organism>
<evidence type="ECO:0000313" key="2">
    <source>
        <dbReference type="Proteomes" id="UP000248066"/>
    </source>
</evidence>
<keyword evidence="2" id="KW-1185">Reference proteome</keyword>
<sequence length="283" mass="32932">MLQADVHKYLKTFFTENDSPVLEESPGHLHVQLSVEMDKALTNRPFYWQYLEKIGGVPNPWKMTVVTDEDQAPVDLDKRYDRKAEAVHFGSPRLHQVFELTKEQGSHVRMYEKVARTSLSAHSLPLLPWLNMNMKISYEAEKKRDRLVSIGLCLTNGEMIEDFYDHLKYYPLEADIPDYCFTVSPLIKPLSGVERIRHQIELIVRSEDHGWAEEAELKMAEDLALLQTFYDGAEELPDSFHVEQDAIRRQYTPKVAITVINGGLFYLHQHPLAVKKTRNRWLH</sequence>
<protein>
    <recommendedName>
        <fullName evidence="3">YqhG family protein</fullName>
    </recommendedName>
</protein>
<proteinExistence type="predicted"/>
<dbReference type="OrthoDB" id="2433584at2"/>
<dbReference type="InterPro" id="IPR024562">
    <property type="entry name" value="YqhG"/>
</dbReference>
<dbReference type="EMBL" id="PDOF01000001">
    <property type="protein sequence ID" value="PYZ98602.1"/>
    <property type="molecule type" value="Genomic_DNA"/>
</dbReference>
<reference evidence="1 2" key="1">
    <citation type="submission" date="2017-10" db="EMBL/GenBank/DDBJ databases">
        <title>Bacillus sp. nov., a halophilic bacterium isolated from a Yangshapao Lake.</title>
        <authorList>
            <person name="Wang H."/>
        </authorList>
    </citation>
    <scope>NUCLEOTIDE SEQUENCE [LARGE SCALE GENOMIC DNA]</scope>
    <source>
        <strain evidence="1 2">YSP-3</strain>
    </source>
</reference>
<evidence type="ECO:0000313" key="1">
    <source>
        <dbReference type="EMBL" id="PYZ98602.1"/>
    </source>
</evidence>
<accession>A0A2W0HND8</accession>
<dbReference type="Pfam" id="PF11079">
    <property type="entry name" value="YqhG"/>
    <property type="match status" value="1"/>
</dbReference>
<comment type="caution">
    <text evidence="1">The sequence shown here is derived from an EMBL/GenBank/DDBJ whole genome shotgun (WGS) entry which is preliminary data.</text>
</comment>
<evidence type="ECO:0008006" key="3">
    <source>
        <dbReference type="Google" id="ProtNLM"/>
    </source>
</evidence>
<gene>
    <name evidence="1" type="ORF">CR205_08480</name>
</gene>
<dbReference type="AlphaFoldDB" id="A0A2W0HND8"/>
<dbReference type="RefSeq" id="WP_110518634.1">
    <property type="nucleotide sequence ID" value="NZ_PDOF01000001.1"/>
</dbReference>
<name>A0A2W0HND8_9BACI</name>
<dbReference type="Proteomes" id="UP000248066">
    <property type="component" value="Unassembled WGS sequence"/>
</dbReference>